<dbReference type="InterPro" id="IPR006626">
    <property type="entry name" value="PbH1"/>
</dbReference>
<feature type="compositionally biased region" description="Low complexity" evidence="1">
    <location>
        <begin position="549"/>
        <end position="558"/>
    </location>
</feature>
<keyword evidence="3" id="KW-1185">Reference proteome</keyword>
<feature type="compositionally biased region" description="Pro residues" evidence="1">
    <location>
        <begin position="559"/>
        <end position="580"/>
    </location>
</feature>
<evidence type="ECO:0008006" key="4">
    <source>
        <dbReference type="Google" id="ProtNLM"/>
    </source>
</evidence>
<reference evidence="2 3" key="1">
    <citation type="submission" date="2020-10" db="EMBL/GenBank/DDBJ databases">
        <title>Wide distribution of Phycisphaera-like planctomycetes from WD2101 soil group in peatlands and genome analysis of the first cultivated representative.</title>
        <authorList>
            <person name="Dedysh S.N."/>
            <person name="Beletsky A.V."/>
            <person name="Ivanova A."/>
            <person name="Kulichevskaya I.S."/>
            <person name="Suzina N.E."/>
            <person name="Philippov D.A."/>
            <person name="Rakitin A.L."/>
            <person name="Mardanov A.V."/>
            <person name="Ravin N.V."/>
        </authorList>
    </citation>
    <scope>NUCLEOTIDE SEQUENCE [LARGE SCALE GENOMIC DNA]</scope>
    <source>
        <strain evidence="2 3">M1803</strain>
    </source>
</reference>
<feature type="region of interest" description="Disordered" evidence="1">
    <location>
        <begin position="539"/>
        <end position="596"/>
    </location>
</feature>
<dbReference type="KEGG" id="hbs:IPV69_06965"/>
<dbReference type="SMART" id="SM00710">
    <property type="entry name" value="PbH1"/>
    <property type="match status" value="6"/>
</dbReference>
<protein>
    <recommendedName>
        <fullName evidence="4">Right handed beta helix domain-containing protein</fullName>
    </recommendedName>
</protein>
<organism evidence="2 3">
    <name type="scientific">Humisphaera borealis</name>
    <dbReference type="NCBI Taxonomy" id="2807512"/>
    <lineage>
        <taxon>Bacteria</taxon>
        <taxon>Pseudomonadati</taxon>
        <taxon>Planctomycetota</taxon>
        <taxon>Phycisphaerae</taxon>
        <taxon>Tepidisphaerales</taxon>
        <taxon>Tepidisphaeraceae</taxon>
        <taxon>Humisphaera</taxon>
    </lineage>
</organism>
<evidence type="ECO:0000313" key="2">
    <source>
        <dbReference type="EMBL" id="QOV91092.1"/>
    </source>
</evidence>
<dbReference type="InterPro" id="IPR011050">
    <property type="entry name" value="Pectin_lyase_fold/virulence"/>
</dbReference>
<evidence type="ECO:0000256" key="1">
    <source>
        <dbReference type="SAM" id="MobiDB-lite"/>
    </source>
</evidence>
<gene>
    <name evidence="2" type="ORF">IPV69_06965</name>
</gene>
<dbReference type="Proteomes" id="UP000593765">
    <property type="component" value="Chromosome"/>
</dbReference>
<feature type="region of interest" description="Disordered" evidence="1">
    <location>
        <begin position="610"/>
        <end position="634"/>
    </location>
</feature>
<evidence type="ECO:0000313" key="3">
    <source>
        <dbReference type="Proteomes" id="UP000593765"/>
    </source>
</evidence>
<accession>A0A7M2X0Y5</accession>
<sequence length="654" mass="69735">MSVSMQGGYTVVTPASDTRIVYVSSSQGSDSNNGLSASSPVRSIGAAKALLRDGVGDQMLLKKGDIWNEGLGYWKISGRSPDQPALIGAYGEGDRPEVRNSSGYAFGAGTPSNRLHDVIVQGVRMYAAQRDPNNPLYNKSVKASGVYLAGNIENLTFEDISVEYYTDNFVASTFYPYFKNLVIRKSNLSNAYSDWGSHSQGAYIEGVDGILLEGNTFDHNGWNEQIPSAGATIFNHNAYIQGISKNLVARGNIFANSSSHGLQARPGGIVEDNLFLNNPIGMSYGLVNGSGPLVPGGVTGKIANNVFVGGRNIGSQARGIGIELSNIKPGAGFMMEKNIFTQSYAGGVFAAINLSTNNNQNNGELAAGINDLTLKDNIVYKWQRGIWVDPALRSGGTGPYAVNNLNFLNNDFQEIKLTNVLYHGIAVKAGNETFAGNRYHLQNVGGAPVYMDGKGYDLGTWFNSYEATGQAVKANYVDPERDAKSYSATLGGAGTNEDFLAKARANRKDNFNPAYTASLANSYIRAGFVDRGDSSPAIPTDYVPPVSEVPPTIDTPVETPTPTPTPVEPTLPPPPPPPASNPTTETPTTSPGYHTVVGADGKIKVIWDNNAPVPTEPTPTEPVPEPEQNAPDVVYTQPSTPGTIVYAGGYWYIS</sequence>
<dbReference type="EMBL" id="CP063458">
    <property type="protein sequence ID" value="QOV91092.1"/>
    <property type="molecule type" value="Genomic_DNA"/>
</dbReference>
<feature type="compositionally biased region" description="Pro residues" evidence="1">
    <location>
        <begin position="614"/>
        <end position="625"/>
    </location>
</feature>
<name>A0A7M2X0Y5_9BACT</name>
<proteinExistence type="predicted"/>
<dbReference type="RefSeq" id="WP_206294215.1">
    <property type="nucleotide sequence ID" value="NZ_CP063458.1"/>
</dbReference>
<dbReference type="SUPFAM" id="SSF51126">
    <property type="entry name" value="Pectin lyase-like"/>
    <property type="match status" value="2"/>
</dbReference>
<feature type="compositionally biased region" description="Low complexity" evidence="1">
    <location>
        <begin position="581"/>
        <end position="591"/>
    </location>
</feature>
<dbReference type="AlphaFoldDB" id="A0A7M2X0Y5"/>